<feature type="compositionally biased region" description="Basic and acidic residues" evidence="1">
    <location>
        <begin position="155"/>
        <end position="167"/>
    </location>
</feature>
<dbReference type="STRING" id="1314778.A0A5C3PMF2"/>
<feature type="region of interest" description="Disordered" evidence="1">
    <location>
        <begin position="155"/>
        <end position="237"/>
    </location>
</feature>
<sequence length="237" mass="27633">MDLYTPYSSRGATASRVSGTTEFDILKSSHKFLREDAEEEESKLSWDDRLAKKYYSSLYREYAVCDLKHYKSGNFALRWRTETEVLSGAGETTCGNTRCPLHNEFPGDGDDVRPALTTLELPFAYEEHGENKFALVKVVLCPKCCKKLMWKRTKEKEEQRRRDEERGVGAVDASTGEVGPSETNKRRRSPEVNFSNDSEEHTRGENMRRRVPSHENQRRRRHRSRSQSPRRRKDDHR</sequence>
<evidence type="ECO:0008006" key="4">
    <source>
        <dbReference type="Google" id="ProtNLM"/>
    </source>
</evidence>
<organism evidence="2 3">
    <name type="scientific">Polyporus arcularius HHB13444</name>
    <dbReference type="NCBI Taxonomy" id="1314778"/>
    <lineage>
        <taxon>Eukaryota</taxon>
        <taxon>Fungi</taxon>
        <taxon>Dikarya</taxon>
        <taxon>Basidiomycota</taxon>
        <taxon>Agaricomycotina</taxon>
        <taxon>Agaricomycetes</taxon>
        <taxon>Polyporales</taxon>
        <taxon>Polyporaceae</taxon>
        <taxon>Polyporus</taxon>
    </lineage>
</organism>
<dbReference type="InParanoid" id="A0A5C3PMF2"/>
<dbReference type="Proteomes" id="UP000308197">
    <property type="component" value="Unassembled WGS sequence"/>
</dbReference>
<evidence type="ECO:0000313" key="2">
    <source>
        <dbReference type="EMBL" id="TFK90511.1"/>
    </source>
</evidence>
<reference evidence="2 3" key="1">
    <citation type="journal article" date="2019" name="Nat. Ecol. Evol.">
        <title>Megaphylogeny resolves global patterns of mushroom evolution.</title>
        <authorList>
            <person name="Varga T."/>
            <person name="Krizsan K."/>
            <person name="Foldi C."/>
            <person name="Dima B."/>
            <person name="Sanchez-Garcia M."/>
            <person name="Sanchez-Ramirez S."/>
            <person name="Szollosi G.J."/>
            <person name="Szarkandi J.G."/>
            <person name="Papp V."/>
            <person name="Albert L."/>
            <person name="Andreopoulos W."/>
            <person name="Angelini C."/>
            <person name="Antonin V."/>
            <person name="Barry K.W."/>
            <person name="Bougher N.L."/>
            <person name="Buchanan P."/>
            <person name="Buyck B."/>
            <person name="Bense V."/>
            <person name="Catcheside P."/>
            <person name="Chovatia M."/>
            <person name="Cooper J."/>
            <person name="Damon W."/>
            <person name="Desjardin D."/>
            <person name="Finy P."/>
            <person name="Geml J."/>
            <person name="Haridas S."/>
            <person name="Hughes K."/>
            <person name="Justo A."/>
            <person name="Karasinski D."/>
            <person name="Kautmanova I."/>
            <person name="Kiss B."/>
            <person name="Kocsube S."/>
            <person name="Kotiranta H."/>
            <person name="LaButti K.M."/>
            <person name="Lechner B.E."/>
            <person name="Liimatainen K."/>
            <person name="Lipzen A."/>
            <person name="Lukacs Z."/>
            <person name="Mihaltcheva S."/>
            <person name="Morgado L.N."/>
            <person name="Niskanen T."/>
            <person name="Noordeloos M.E."/>
            <person name="Ohm R.A."/>
            <person name="Ortiz-Santana B."/>
            <person name="Ovrebo C."/>
            <person name="Racz N."/>
            <person name="Riley R."/>
            <person name="Savchenko A."/>
            <person name="Shiryaev A."/>
            <person name="Soop K."/>
            <person name="Spirin V."/>
            <person name="Szebenyi C."/>
            <person name="Tomsovsky M."/>
            <person name="Tulloss R.E."/>
            <person name="Uehling J."/>
            <person name="Grigoriev I.V."/>
            <person name="Vagvolgyi C."/>
            <person name="Papp T."/>
            <person name="Martin F.M."/>
            <person name="Miettinen O."/>
            <person name="Hibbett D.S."/>
            <person name="Nagy L.G."/>
        </authorList>
    </citation>
    <scope>NUCLEOTIDE SEQUENCE [LARGE SCALE GENOMIC DNA]</scope>
    <source>
        <strain evidence="2 3">HHB13444</strain>
    </source>
</reference>
<dbReference type="InterPro" id="IPR019129">
    <property type="entry name" value="Folate-sensitive_fs_Fra10Ac1"/>
</dbReference>
<dbReference type="AlphaFoldDB" id="A0A5C3PMF2"/>
<evidence type="ECO:0000313" key="3">
    <source>
        <dbReference type="Proteomes" id="UP000308197"/>
    </source>
</evidence>
<accession>A0A5C3PMF2</accession>
<protein>
    <recommendedName>
        <fullName evidence="4">Folate-sensitive fragile site protein Fra10Ac1</fullName>
    </recommendedName>
</protein>
<keyword evidence="3" id="KW-1185">Reference proteome</keyword>
<feature type="compositionally biased region" description="Basic and acidic residues" evidence="1">
    <location>
        <begin position="198"/>
        <end position="216"/>
    </location>
</feature>
<dbReference type="Pfam" id="PF09725">
    <property type="entry name" value="Fra10Ac1"/>
    <property type="match status" value="1"/>
</dbReference>
<dbReference type="EMBL" id="ML211044">
    <property type="protein sequence ID" value="TFK90511.1"/>
    <property type="molecule type" value="Genomic_DNA"/>
</dbReference>
<dbReference type="PANTHER" id="PTHR11567:SF25">
    <property type="entry name" value="PROTEIN FRA10AC1"/>
    <property type="match status" value="1"/>
</dbReference>
<gene>
    <name evidence="2" type="ORF">K466DRAFT_574232</name>
</gene>
<dbReference type="InterPro" id="IPR050645">
    <property type="entry name" value="Histidine_acid_phosphatase"/>
</dbReference>
<name>A0A5C3PMF2_9APHY</name>
<evidence type="ECO:0000256" key="1">
    <source>
        <dbReference type="SAM" id="MobiDB-lite"/>
    </source>
</evidence>
<dbReference type="GO" id="GO:0016791">
    <property type="term" value="F:phosphatase activity"/>
    <property type="evidence" value="ECO:0007669"/>
    <property type="project" value="TreeGrafter"/>
</dbReference>
<feature type="compositionally biased region" description="Basic residues" evidence="1">
    <location>
        <begin position="217"/>
        <end position="237"/>
    </location>
</feature>
<proteinExistence type="predicted"/>
<dbReference type="PANTHER" id="PTHR11567">
    <property type="entry name" value="ACID PHOSPHATASE-RELATED"/>
    <property type="match status" value="1"/>
</dbReference>